<sequence length="56" mass="6651">MQFNILKKTFLKQTETTYSIVLKTMFFFSLIFVLEVKKQKQQKGDFADRINTEGKV</sequence>
<accession>C2FXV2</accession>
<organism evidence="2 3">
    <name type="scientific">Sphingobacterium spiritivorum ATCC 33300</name>
    <dbReference type="NCBI Taxonomy" id="525372"/>
    <lineage>
        <taxon>Bacteria</taxon>
        <taxon>Pseudomonadati</taxon>
        <taxon>Bacteroidota</taxon>
        <taxon>Sphingobacteriia</taxon>
        <taxon>Sphingobacteriales</taxon>
        <taxon>Sphingobacteriaceae</taxon>
        <taxon>Sphingobacterium</taxon>
    </lineage>
</organism>
<comment type="caution">
    <text evidence="2">The sequence shown here is derived from an EMBL/GenBank/DDBJ whole genome shotgun (WGS) entry which is preliminary data.</text>
</comment>
<reference evidence="2 3" key="1">
    <citation type="submission" date="2009-01" db="EMBL/GenBank/DDBJ databases">
        <authorList>
            <person name="Qin X."/>
            <person name="Bachman B."/>
            <person name="Battles P."/>
            <person name="Bell A."/>
            <person name="Bess C."/>
            <person name="Bickham C."/>
            <person name="Chaboub L."/>
            <person name="Chen D."/>
            <person name="Coyle M."/>
            <person name="Deiros D.R."/>
            <person name="Dinh H."/>
            <person name="Forbes L."/>
            <person name="Fowler G."/>
            <person name="Francisco L."/>
            <person name="Fu Q."/>
            <person name="Gubbala S."/>
            <person name="Hale W."/>
            <person name="Han Y."/>
            <person name="Hemphill L."/>
            <person name="Highlander S.K."/>
            <person name="Hirani K."/>
            <person name="Hogues M."/>
            <person name="Jackson L."/>
            <person name="Jakkamsetti A."/>
            <person name="Javaid M."/>
            <person name="Jiang H."/>
            <person name="Korchina V."/>
            <person name="Kovar C."/>
            <person name="Lara F."/>
            <person name="Lee S."/>
            <person name="Mata R."/>
            <person name="Mathew T."/>
            <person name="Moen C."/>
            <person name="Morales K."/>
            <person name="Munidasa M."/>
            <person name="Nazareth L."/>
            <person name="Ngo R."/>
            <person name="Nguyen L."/>
            <person name="Okwuonu G."/>
            <person name="Ongeri F."/>
            <person name="Patil S."/>
            <person name="Petrosino J."/>
            <person name="Pham C."/>
            <person name="Pham P."/>
            <person name="Pu L.-L."/>
            <person name="Puazo M."/>
            <person name="Raj R."/>
            <person name="Reid J."/>
            <person name="Rouhana J."/>
            <person name="Saada N."/>
            <person name="Shang Y."/>
            <person name="Simmons D."/>
            <person name="Thornton R."/>
            <person name="Warren J."/>
            <person name="Weissenberger G."/>
            <person name="Zhang J."/>
            <person name="Zhang L."/>
            <person name="Zhou C."/>
            <person name="Zhu D."/>
            <person name="Muzny D."/>
            <person name="Worley K."/>
            <person name="Gibbs R."/>
        </authorList>
    </citation>
    <scope>NUCLEOTIDE SEQUENCE [LARGE SCALE GENOMIC DNA]</scope>
    <source>
        <strain evidence="2 3">ATCC 33300</strain>
    </source>
</reference>
<dbReference type="EMBL" id="ACHB01000050">
    <property type="protein sequence ID" value="EEI92231.1"/>
    <property type="molecule type" value="Genomic_DNA"/>
</dbReference>
<evidence type="ECO:0000313" key="3">
    <source>
        <dbReference type="Proteomes" id="UP000006241"/>
    </source>
</evidence>
<keyword evidence="1" id="KW-0472">Membrane</keyword>
<evidence type="ECO:0000256" key="1">
    <source>
        <dbReference type="SAM" id="Phobius"/>
    </source>
</evidence>
<dbReference type="AlphaFoldDB" id="C2FXV2"/>
<name>C2FXV2_SPHSI</name>
<protein>
    <submittedName>
        <fullName evidence="2">Uncharacterized protein</fullName>
    </submittedName>
</protein>
<gene>
    <name evidence="2" type="ORF">HMPREF0765_2158</name>
</gene>
<dbReference type="HOGENOM" id="CLU_3012012_0_0_10"/>
<keyword evidence="1" id="KW-0812">Transmembrane</keyword>
<dbReference type="Proteomes" id="UP000006241">
    <property type="component" value="Unassembled WGS sequence"/>
</dbReference>
<keyword evidence="1" id="KW-1133">Transmembrane helix</keyword>
<evidence type="ECO:0000313" key="2">
    <source>
        <dbReference type="EMBL" id="EEI92231.1"/>
    </source>
</evidence>
<feature type="transmembrane region" description="Helical" evidence="1">
    <location>
        <begin position="16"/>
        <end position="34"/>
    </location>
</feature>
<proteinExistence type="predicted"/>